<dbReference type="Pfam" id="PF00096">
    <property type="entry name" value="zf-C2H2"/>
    <property type="match status" value="9"/>
</dbReference>
<dbReference type="FunFam" id="3.30.160.60:FF:000352">
    <property type="entry name" value="zinc finger protein 3 homolog"/>
    <property type="match status" value="1"/>
</dbReference>
<reference evidence="14" key="1">
    <citation type="submission" date="2025-08" db="UniProtKB">
        <authorList>
            <consortium name="RefSeq"/>
        </authorList>
    </citation>
    <scope>IDENTIFICATION</scope>
    <source>
        <tissue evidence="14">Blood</tissue>
    </source>
</reference>
<dbReference type="InterPro" id="IPR036051">
    <property type="entry name" value="KRAB_dom_sf"/>
</dbReference>
<dbReference type="PANTHER" id="PTHR14196:SF12">
    <property type="entry name" value="ZINC FINGER PROTEIN 208-LIKE"/>
    <property type="match status" value="1"/>
</dbReference>
<feature type="domain" description="C2H2-type" evidence="11">
    <location>
        <begin position="442"/>
        <end position="469"/>
    </location>
</feature>
<comment type="function">
    <text evidence="1">May be involved in transcriptional regulation.</text>
</comment>
<evidence type="ECO:0000256" key="6">
    <source>
        <dbReference type="ARBA" id="ARBA00022771"/>
    </source>
</evidence>
<feature type="domain" description="C2H2-type" evidence="11">
    <location>
        <begin position="275"/>
        <end position="301"/>
    </location>
</feature>
<dbReference type="Gene3D" id="6.10.140.140">
    <property type="match status" value="1"/>
</dbReference>
<dbReference type="FunFam" id="3.30.160.60:FF:000478">
    <property type="entry name" value="Zinc finger protein 133"/>
    <property type="match status" value="1"/>
</dbReference>
<evidence type="ECO:0000256" key="5">
    <source>
        <dbReference type="ARBA" id="ARBA00022737"/>
    </source>
</evidence>
<dbReference type="SMART" id="SM00355">
    <property type="entry name" value="ZnF_C2H2"/>
    <property type="match status" value="9"/>
</dbReference>
<keyword evidence="9" id="KW-0539">Nucleus</keyword>
<protein>
    <submittedName>
        <fullName evidence="14">Zinc finger protein OZF-like</fullName>
    </submittedName>
</protein>
<dbReference type="PROSITE" id="PS00028">
    <property type="entry name" value="ZINC_FINGER_C2H2_1"/>
    <property type="match status" value="8"/>
</dbReference>
<evidence type="ECO:0000256" key="4">
    <source>
        <dbReference type="ARBA" id="ARBA00022723"/>
    </source>
</evidence>
<dbReference type="GeneID" id="118356246"/>
<dbReference type="FunFam" id="3.30.160.60:FF:002090">
    <property type="entry name" value="Zinc finger protein 473"/>
    <property type="match status" value="1"/>
</dbReference>
<keyword evidence="13" id="KW-1185">Reference proteome</keyword>
<sequence length="472" mass="53179">MGDGASREGPLDAARGGSCCVERGRRSRPVRRAAEGPAGVGDWGQGSLSFEDVAVDFTREEWQLLDSAQKTLYRNVTLENLSSLVSLGFQLIRPDVIFRLEQEKPRVISEDIPSQSFSEYWKVDDYKAWHQEIQDRIKKLEQVHETNVSGKIFQSGMNLAPLKQKPNKRVSNGKHLKYSLDLFTQTGNCGRKQAGKGNGYEKSFLHTEHEKTHVGLKYYECSECGKVISKKSRLIVHQRTHTGEKPFKCSGCGKAFSQKSHLVTHQTVHTGEKLYGCECGKAFSRKSHLITHQRTHTGEKPYECSDCGKVFSQTSQLIIHQRSHTGEKPYACGECGKAFSGKSQLITHKRTHIDEKPNKCSECGKAFREKSSLNKHQRIHSGEKPYGCSECGKAFSGKSLLIRHQKTHSGEKPYGCNECTKAFIWKSQLIIHQRTHTGEKPYGCGECGKAFSQKSHLIIHQRTHRTETLETE</sequence>
<evidence type="ECO:0000256" key="2">
    <source>
        <dbReference type="ARBA" id="ARBA00004123"/>
    </source>
</evidence>
<dbReference type="GO" id="GO:0000981">
    <property type="term" value="F:DNA-binding transcription factor activity, RNA polymerase II-specific"/>
    <property type="evidence" value="ECO:0007669"/>
    <property type="project" value="TreeGrafter"/>
</dbReference>
<dbReference type="Pfam" id="PF01352">
    <property type="entry name" value="KRAB"/>
    <property type="match status" value="1"/>
</dbReference>
<dbReference type="FunFam" id="3.30.160.60:FF:000029">
    <property type="entry name" value="GLI family zinc finger 4"/>
    <property type="match status" value="1"/>
</dbReference>
<dbReference type="InterPro" id="IPR036236">
    <property type="entry name" value="Znf_C2H2_sf"/>
</dbReference>
<feature type="domain" description="C2H2-type" evidence="11">
    <location>
        <begin position="330"/>
        <end position="357"/>
    </location>
</feature>
<feature type="domain" description="C2H2-type" evidence="11">
    <location>
        <begin position="386"/>
        <end position="413"/>
    </location>
</feature>
<feature type="domain" description="C2H2-type" evidence="11">
    <location>
        <begin position="358"/>
        <end position="385"/>
    </location>
</feature>
<keyword evidence="5" id="KW-0677">Repeat</keyword>
<dbReference type="GO" id="GO:0008270">
    <property type="term" value="F:zinc ion binding"/>
    <property type="evidence" value="ECO:0007669"/>
    <property type="project" value="UniProtKB-KW"/>
</dbReference>
<dbReference type="FunFam" id="3.30.160.60:FF:000384">
    <property type="entry name" value="Zinc finger protein 550"/>
    <property type="match status" value="1"/>
</dbReference>
<evidence type="ECO:0000313" key="14">
    <source>
        <dbReference type="RefSeq" id="XP_035579767.1"/>
    </source>
</evidence>
<dbReference type="RefSeq" id="XP_035579767.1">
    <property type="nucleotide sequence ID" value="XM_035723874.1"/>
</dbReference>
<keyword evidence="7" id="KW-0862">Zinc</keyword>
<dbReference type="GO" id="GO:0005634">
    <property type="term" value="C:nucleus"/>
    <property type="evidence" value="ECO:0007669"/>
    <property type="project" value="UniProtKB-SubCell"/>
</dbReference>
<evidence type="ECO:0000256" key="10">
    <source>
        <dbReference type="PROSITE-ProRule" id="PRU00042"/>
    </source>
</evidence>
<dbReference type="SMART" id="SM00349">
    <property type="entry name" value="KRAB"/>
    <property type="match status" value="1"/>
</dbReference>
<keyword evidence="6 10" id="KW-0863">Zinc-finger</keyword>
<dbReference type="SUPFAM" id="SSF109640">
    <property type="entry name" value="KRAB domain (Kruppel-associated box)"/>
    <property type="match status" value="1"/>
</dbReference>
<evidence type="ECO:0000256" key="8">
    <source>
        <dbReference type="ARBA" id="ARBA00023125"/>
    </source>
</evidence>
<evidence type="ECO:0000259" key="11">
    <source>
        <dbReference type="PROSITE" id="PS50157"/>
    </source>
</evidence>
<dbReference type="Proteomes" id="UP000515165">
    <property type="component" value="Chromosome 14"/>
</dbReference>
<evidence type="ECO:0000256" key="9">
    <source>
        <dbReference type="ARBA" id="ARBA00023242"/>
    </source>
</evidence>
<dbReference type="PANTHER" id="PTHR14196">
    <property type="entry name" value="ODD-SKIPPED - RELATED"/>
    <property type="match status" value="1"/>
</dbReference>
<dbReference type="OrthoDB" id="4748970at2759"/>
<name>A0A6P9FGH2_ZALCA</name>
<keyword evidence="8" id="KW-0238">DNA-binding</keyword>
<dbReference type="Gene3D" id="3.30.160.60">
    <property type="entry name" value="Classic Zinc Finger"/>
    <property type="match status" value="9"/>
</dbReference>
<feature type="domain" description="C2H2-type" evidence="11">
    <location>
        <begin position="414"/>
        <end position="441"/>
    </location>
</feature>
<dbReference type="FunFam" id="3.30.160.60:FF:000953">
    <property type="entry name" value="Zinc finger protein 691"/>
    <property type="match status" value="1"/>
</dbReference>
<dbReference type="AlphaFoldDB" id="A0A6P9FGH2"/>
<dbReference type="FunFam" id="3.30.160.60:FF:000128">
    <property type="entry name" value="zinc finger protein 268 isoform X1"/>
    <property type="match status" value="2"/>
</dbReference>
<feature type="domain" description="C2H2-type" evidence="11">
    <location>
        <begin position="247"/>
        <end position="274"/>
    </location>
</feature>
<proteinExistence type="inferred from homology"/>
<gene>
    <name evidence="14" type="primary">LOC118356246</name>
</gene>
<evidence type="ECO:0000256" key="1">
    <source>
        <dbReference type="ARBA" id="ARBA00003767"/>
    </source>
</evidence>
<evidence type="ECO:0000256" key="7">
    <source>
        <dbReference type="ARBA" id="ARBA00022833"/>
    </source>
</evidence>
<comment type="subcellular location">
    <subcellularLocation>
        <location evidence="2">Nucleus</location>
    </subcellularLocation>
</comment>
<dbReference type="PROSITE" id="PS50805">
    <property type="entry name" value="KRAB"/>
    <property type="match status" value="1"/>
</dbReference>
<evidence type="ECO:0000256" key="3">
    <source>
        <dbReference type="ARBA" id="ARBA00006991"/>
    </source>
</evidence>
<keyword evidence="4" id="KW-0479">Metal-binding</keyword>
<dbReference type="FunFam" id="3.30.160.60:FF:002343">
    <property type="entry name" value="Zinc finger protein 33A"/>
    <property type="match status" value="1"/>
</dbReference>
<comment type="similarity">
    <text evidence="3">Belongs to the krueppel C2H2-type zinc-finger protein family.</text>
</comment>
<feature type="domain" description="KRAB" evidence="12">
    <location>
        <begin position="48"/>
        <end position="119"/>
    </location>
</feature>
<accession>A0A6P9FGH2</accession>
<evidence type="ECO:0000259" key="12">
    <source>
        <dbReference type="PROSITE" id="PS50805"/>
    </source>
</evidence>
<dbReference type="SUPFAM" id="SSF57667">
    <property type="entry name" value="beta-beta-alpha zinc fingers"/>
    <property type="match status" value="5"/>
</dbReference>
<dbReference type="InterPro" id="IPR001909">
    <property type="entry name" value="KRAB"/>
</dbReference>
<evidence type="ECO:0000313" key="13">
    <source>
        <dbReference type="Proteomes" id="UP000515165"/>
    </source>
</evidence>
<dbReference type="GO" id="GO:0000977">
    <property type="term" value="F:RNA polymerase II transcription regulatory region sequence-specific DNA binding"/>
    <property type="evidence" value="ECO:0007669"/>
    <property type="project" value="TreeGrafter"/>
</dbReference>
<dbReference type="InterPro" id="IPR013087">
    <property type="entry name" value="Znf_C2H2_type"/>
</dbReference>
<organism evidence="13 14">
    <name type="scientific">Zalophus californianus</name>
    <name type="common">California sealion</name>
    <dbReference type="NCBI Taxonomy" id="9704"/>
    <lineage>
        <taxon>Eukaryota</taxon>
        <taxon>Metazoa</taxon>
        <taxon>Chordata</taxon>
        <taxon>Craniata</taxon>
        <taxon>Vertebrata</taxon>
        <taxon>Euteleostomi</taxon>
        <taxon>Mammalia</taxon>
        <taxon>Eutheria</taxon>
        <taxon>Laurasiatheria</taxon>
        <taxon>Carnivora</taxon>
        <taxon>Caniformia</taxon>
        <taxon>Pinnipedia</taxon>
        <taxon>Otariidae</taxon>
        <taxon>Zalophus</taxon>
    </lineage>
</organism>
<dbReference type="PROSITE" id="PS50157">
    <property type="entry name" value="ZINC_FINGER_C2H2_2"/>
    <property type="match status" value="9"/>
</dbReference>
<feature type="domain" description="C2H2-type" evidence="11">
    <location>
        <begin position="219"/>
        <end position="246"/>
    </location>
</feature>
<dbReference type="KEGG" id="zca:118356246"/>
<dbReference type="CDD" id="cd07765">
    <property type="entry name" value="KRAB_A-box"/>
    <property type="match status" value="1"/>
</dbReference>
<dbReference type="InterPro" id="IPR050717">
    <property type="entry name" value="C2H2-ZF_Transcription_Reg"/>
</dbReference>
<feature type="domain" description="C2H2-type" evidence="11">
    <location>
        <begin position="302"/>
        <end position="329"/>
    </location>
</feature>